<proteinExistence type="inferred from homology"/>
<gene>
    <name evidence="13" type="primary">106061498</name>
</gene>
<keyword evidence="4" id="KW-0808">Transferase</keyword>
<evidence type="ECO:0000259" key="12">
    <source>
        <dbReference type="Pfam" id="PF26189"/>
    </source>
</evidence>
<comment type="pathway">
    <text evidence="2">Protein modification; protein glycosylation.</text>
</comment>
<dbReference type="Pfam" id="PF26189">
    <property type="entry name" value="Ig_NPHP4_2nd"/>
    <property type="match status" value="1"/>
</dbReference>
<dbReference type="OrthoDB" id="2019572at2759"/>
<accession>A0A2C9JNP9</accession>
<evidence type="ECO:0000313" key="13">
    <source>
        <dbReference type="EnsemblMetazoa" id="BGLB005408-PB"/>
    </source>
</evidence>
<dbReference type="PANTHER" id="PTHR19297:SF185">
    <property type="entry name" value="BETA-1,3-GALACTOSYL-O-GLYCOSYL-GLYCOPROTEIN BETA-1,6-N-ACETYLGLUCOSAMINYLTRANSFERASE 3"/>
    <property type="match status" value="1"/>
</dbReference>
<dbReference type="PANTHER" id="PTHR19297">
    <property type="entry name" value="GLYCOSYLTRANSFERASE 14 FAMILY MEMBER"/>
    <property type="match status" value="1"/>
</dbReference>
<evidence type="ECO:0000256" key="2">
    <source>
        <dbReference type="ARBA" id="ARBA00004922"/>
    </source>
</evidence>
<evidence type="ECO:0000256" key="9">
    <source>
        <dbReference type="ARBA" id="ARBA00023180"/>
    </source>
</evidence>
<feature type="transmembrane region" description="Helical" evidence="11">
    <location>
        <begin position="62"/>
        <end position="80"/>
    </location>
</feature>
<dbReference type="InterPro" id="IPR003406">
    <property type="entry name" value="Glyco_trans_14"/>
</dbReference>
<dbReference type="GO" id="GO:0008375">
    <property type="term" value="F:acetylglucosaminyltransferase activity"/>
    <property type="evidence" value="ECO:0007669"/>
    <property type="project" value="TreeGrafter"/>
</dbReference>
<keyword evidence="7 11" id="KW-1133">Transmembrane helix</keyword>
<keyword evidence="5 11" id="KW-0812">Transmembrane</keyword>
<protein>
    <recommendedName>
        <fullName evidence="12">NPHP4 Ig-like domain-containing protein</fullName>
    </recommendedName>
</protein>
<evidence type="ECO:0000256" key="3">
    <source>
        <dbReference type="ARBA" id="ARBA00022676"/>
    </source>
</evidence>
<evidence type="ECO:0000256" key="8">
    <source>
        <dbReference type="ARBA" id="ARBA00023136"/>
    </source>
</evidence>
<organism evidence="13 14">
    <name type="scientific">Biomphalaria glabrata</name>
    <name type="common">Bloodfluke planorb</name>
    <name type="synonym">Freshwater snail</name>
    <dbReference type="NCBI Taxonomy" id="6526"/>
    <lineage>
        <taxon>Eukaryota</taxon>
        <taxon>Metazoa</taxon>
        <taxon>Spiralia</taxon>
        <taxon>Lophotrochozoa</taxon>
        <taxon>Mollusca</taxon>
        <taxon>Gastropoda</taxon>
        <taxon>Heterobranchia</taxon>
        <taxon>Euthyneura</taxon>
        <taxon>Panpulmonata</taxon>
        <taxon>Hygrophila</taxon>
        <taxon>Lymnaeoidea</taxon>
        <taxon>Planorbidae</taxon>
        <taxon>Biomphalaria</taxon>
    </lineage>
</organism>
<evidence type="ECO:0000256" key="1">
    <source>
        <dbReference type="ARBA" id="ARBA00004606"/>
    </source>
</evidence>
<keyword evidence="8 11" id="KW-0472">Membrane</keyword>
<dbReference type="Proteomes" id="UP000076420">
    <property type="component" value="Unassembled WGS sequence"/>
</dbReference>
<dbReference type="AlphaFoldDB" id="A0A2C9JNP9"/>
<sequence>MVSQLFRLRSPLRSLCVNTVLVVGWIIVVMTTLMRSYRTCIRPIRILQFHHYIRRSLVHRRAPKILLILLLALVSLYAIHSQLQQTEIIHVLHPGFPLIVYSEDSYPSVLEHDVIGKIPYQMQQDVALRFKHQPKPKSHFNLLSTDREPSCQALIKGDPEEINYALQYMDQMKDKPASIDLSVYIHAPEDCQNFIKSRGYITHALPEETDFPIAYSIMMYRDADQAERLLRAIYRPSNYYCIHVDAKADSSVQKAMLGVTKCLPHVFLASKQNIVDWAQFKFAYQMDKEVTFRSEEGKAVAILIVRIEPQPHVVDQTFRFHHPENSFLKKSIRLPPYQTLPGVPIGGVGINQVYVRCSDPNVIIDCKPTQPGEPHDIFLKIVTGKKIRHYARRWYENLPPPNNIQPYKGLVFVIVSRGYVDYILHDPVAHKLLEWVSHTDFPDESYFSTLNHNPHLAVPGSYKGNPETNADFKPYIARFVNWGVGWIDSQGRYPFYWPCGGKRVRRVCIFGIKDLELLVNRRELFANKFILDFQPLALDCLEEWHFNMTLSEYAGKLTIDTTWYQSLDIVKNKVL</sequence>
<evidence type="ECO:0000256" key="11">
    <source>
        <dbReference type="SAM" id="Phobius"/>
    </source>
</evidence>
<evidence type="ECO:0000256" key="4">
    <source>
        <dbReference type="ARBA" id="ARBA00022679"/>
    </source>
</evidence>
<dbReference type="VEuPathDB" id="VectorBase:BGLB005408"/>
<comment type="similarity">
    <text evidence="10">Belongs to the glycosyltransferase 14 family.</text>
</comment>
<keyword evidence="3" id="KW-0328">Glycosyltransferase</keyword>
<keyword evidence="6" id="KW-0735">Signal-anchor</keyword>
<evidence type="ECO:0000256" key="10">
    <source>
        <dbReference type="ARBA" id="ARBA00038150"/>
    </source>
</evidence>
<reference evidence="13" key="1">
    <citation type="submission" date="2020-05" db="UniProtKB">
        <authorList>
            <consortium name="EnsemblMetazoa"/>
        </authorList>
    </citation>
    <scope>IDENTIFICATION</scope>
    <source>
        <strain evidence="13">BB02</strain>
    </source>
</reference>
<dbReference type="GO" id="GO:0016020">
    <property type="term" value="C:membrane"/>
    <property type="evidence" value="ECO:0007669"/>
    <property type="project" value="UniProtKB-SubCell"/>
</dbReference>
<evidence type="ECO:0000313" key="14">
    <source>
        <dbReference type="Proteomes" id="UP000076420"/>
    </source>
</evidence>
<evidence type="ECO:0000256" key="7">
    <source>
        <dbReference type="ARBA" id="ARBA00022989"/>
    </source>
</evidence>
<evidence type="ECO:0000256" key="6">
    <source>
        <dbReference type="ARBA" id="ARBA00022968"/>
    </source>
</evidence>
<comment type="subcellular location">
    <subcellularLocation>
        <location evidence="1">Membrane</location>
        <topology evidence="1">Single-pass type II membrane protein</topology>
    </subcellularLocation>
</comment>
<evidence type="ECO:0000256" key="5">
    <source>
        <dbReference type="ARBA" id="ARBA00022692"/>
    </source>
</evidence>
<dbReference type="STRING" id="6526.A0A2C9JNP9"/>
<dbReference type="KEGG" id="bgt:106061498"/>
<feature type="transmembrane region" description="Helical" evidence="11">
    <location>
        <begin position="12"/>
        <end position="33"/>
    </location>
</feature>
<dbReference type="EnsemblMetazoa" id="BGLB005408-RB">
    <property type="protein sequence ID" value="BGLB005408-PB"/>
    <property type="gene ID" value="BGLB005408"/>
</dbReference>
<feature type="domain" description="NPHP4 Ig-like" evidence="12">
    <location>
        <begin position="318"/>
        <end position="385"/>
    </location>
</feature>
<keyword evidence="9" id="KW-0325">Glycoprotein</keyword>
<dbReference type="VEuPathDB" id="VectorBase:BGLAX_046573"/>
<name>A0A2C9JNP9_BIOGL</name>
<dbReference type="Pfam" id="PF02485">
    <property type="entry name" value="Branch"/>
    <property type="match status" value="2"/>
</dbReference>
<dbReference type="InterPro" id="IPR058688">
    <property type="entry name" value="Ig_NPHP4_2nd"/>
</dbReference>